<reference evidence="1" key="2">
    <citation type="submission" date="2020-09" db="EMBL/GenBank/DDBJ databases">
        <authorList>
            <person name="Sun Q."/>
            <person name="Ohkuma M."/>
        </authorList>
    </citation>
    <scope>NUCLEOTIDE SEQUENCE</scope>
    <source>
        <strain evidence="1">JCM 17820</strain>
    </source>
</reference>
<keyword evidence="2" id="KW-1185">Reference proteome</keyword>
<dbReference type="EMBL" id="BMOU01000015">
    <property type="protein sequence ID" value="GGO03899.1"/>
    <property type="molecule type" value="Genomic_DNA"/>
</dbReference>
<evidence type="ECO:0000313" key="1">
    <source>
        <dbReference type="EMBL" id="GGO03899.1"/>
    </source>
</evidence>
<gene>
    <name evidence="1" type="ORF">GCM10009030_40000</name>
</gene>
<proteinExistence type="predicted"/>
<name>A0A830GTF6_9EURY</name>
<evidence type="ECO:0000313" key="2">
    <source>
        <dbReference type="Proteomes" id="UP000605784"/>
    </source>
</evidence>
<accession>A0A830GTF6</accession>
<dbReference type="AlphaFoldDB" id="A0A830GTF6"/>
<dbReference type="Proteomes" id="UP000605784">
    <property type="component" value="Unassembled WGS sequence"/>
</dbReference>
<reference evidence="1" key="1">
    <citation type="journal article" date="2014" name="Int. J. Syst. Evol. Microbiol.">
        <title>Complete genome sequence of Corynebacterium casei LMG S-19264T (=DSM 44701T), isolated from a smear-ripened cheese.</title>
        <authorList>
            <consortium name="US DOE Joint Genome Institute (JGI-PGF)"/>
            <person name="Walter F."/>
            <person name="Albersmeier A."/>
            <person name="Kalinowski J."/>
            <person name="Ruckert C."/>
        </authorList>
    </citation>
    <scope>NUCLEOTIDE SEQUENCE</scope>
    <source>
        <strain evidence="1">JCM 17820</strain>
    </source>
</reference>
<comment type="caution">
    <text evidence="1">The sequence shown here is derived from an EMBL/GenBank/DDBJ whole genome shotgun (WGS) entry which is preliminary data.</text>
</comment>
<protein>
    <submittedName>
        <fullName evidence="1">Uncharacterized protein</fullName>
    </submittedName>
</protein>
<organism evidence="1 2">
    <name type="scientific">Haloarcula pellucida</name>
    <dbReference type="NCBI Taxonomy" id="1427151"/>
    <lineage>
        <taxon>Archaea</taxon>
        <taxon>Methanobacteriati</taxon>
        <taxon>Methanobacteriota</taxon>
        <taxon>Stenosarchaea group</taxon>
        <taxon>Halobacteria</taxon>
        <taxon>Halobacteriales</taxon>
        <taxon>Haloarculaceae</taxon>
        <taxon>Haloarcula</taxon>
    </lineage>
</organism>
<sequence length="45" mass="4957">MRGANSDIDKADRLEQYLKGGLHIRGSRVNKTIDSKGTTSINHAM</sequence>